<gene>
    <name evidence="2" type="ORF">BON22_2664</name>
</gene>
<dbReference type="NCBIfam" id="NF040521">
    <property type="entry name" value="C45_proenzyme"/>
    <property type="match status" value="1"/>
</dbReference>
<dbReference type="Pfam" id="PF03417">
    <property type="entry name" value="AAT"/>
    <property type="match status" value="1"/>
</dbReference>
<dbReference type="PANTHER" id="PTHR34180">
    <property type="entry name" value="PEPTIDASE C45"/>
    <property type="match status" value="1"/>
</dbReference>
<proteinExistence type="predicted"/>
<dbReference type="AlphaFoldDB" id="A0A1V2L7M5"/>
<dbReference type="Gene3D" id="3.60.60.10">
    <property type="entry name" value="Penicillin V Acylase, Chain A"/>
    <property type="match status" value="1"/>
</dbReference>
<dbReference type="InterPro" id="IPR005079">
    <property type="entry name" value="Peptidase_C45_hydrolase"/>
</dbReference>
<comment type="caution">
    <text evidence="2">The sequence shown here is derived from an EMBL/GenBank/DDBJ whole genome shotgun (WGS) entry which is preliminary data.</text>
</comment>
<dbReference type="OMA" id="AQNWDWT"/>
<dbReference type="Gene3D" id="1.10.10.2120">
    <property type="match status" value="1"/>
</dbReference>
<feature type="domain" description="Peptidase C45 hydrolase" evidence="1">
    <location>
        <begin position="162"/>
        <end position="378"/>
    </location>
</feature>
<evidence type="ECO:0000259" key="1">
    <source>
        <dbReference type="Pfam" id="PF03417"/>
    </source>
</evidence>
<evidence type="ECO:0000313" key="2">
    <source>
        <dbReference type="EMBL" id="ONH67615.1"/>
    </source>
</evidence>
<dbReference type="InterPro" id="IPR047801">
    <property type="entry name" value="Peptidase_C45"/>
</dbReference>
<dbReference type="PANTHER" id="PTHR34180:SF1">
    <property type="entry name" value="BETA-ALANYL-DOPAMINE_CARCININE HYDROLASE"/>
    <property type="match status" value="1"/>
</dbReference>
<evidence type="ECO:0000313" key="3">
    <source>
        <dbReference type="Proteomes" id="UP000189513"/>
    </source>
</evidence>
<dbReference type="STRING" id="36022.A0A1V2L7M5"/>
<organism evidence="2 3">
    <name type="scientific">Cyberlindnera fabianii</name>
    <name type="common">Yeast</name>
    <name type="synonym">Hansenula fabianii</name>
    <dbReference type="NCBI Taxonomy" id="36022"/>
    <lineage>
        <taxon>Eukaryota</taxon>
        <taxon>Fungi</taxon>
        <taxon>Dikarya</taxon>
        <taxon>Ascomycota</taxon>
        <taxon>Saccharomycotina</taxon>
        <taxon>Saccharomycetes</taxon>
        <taxon>Phaffomycetales</taxon>
        <taxon>Phaffomycetaceae</taxon>
        <taxon>Cyberlindnera</taxon>
    </lineage>
</organism>
<sequence length="400" mass="44775">MGRKTFSKSSNIFVYGSTAYREQLRAMGQWISKPPRLDPITPGQFYDTHIPYAKLTGTDAYSIGFQHGMVAKTRIDRAIEVYAKLYEDARGVHWNVARARAEKFIPMLERDHVEILEELRGIAEGSGRDLIDILALNVRSEIAMVEISDGCTSLGQKQKMSGDVYVGQNWDWMPEADEFMIWLDVVQEGKPRLLYLAEAGIIGKWGFNSSGLAIMLNAISANEVDYNRLPVHFILRKALEQESVEAAVDLIEKERCASCCNFLMGDPTRWCSVEITPKGIAILPPDEHTGVASHTNHIVDSVLHAKVPSNKASLSSTQRYSRLLDINKETDASFESFRVRLSDRENGDESICRYPIPGAVGLNRSCTLYTIIVDTNKLEGNFSIGPPADDPTQYKLFFAD</sequence>
<dbReference type="Proteomes" id="UP000189513">
    <property type="component" value="Unassembled WGS sequence"/>
</dbReference>
<dbReference type="VEuPathDB" id="FungiDB:BON22_2664"/>
<accession>A0A1V2L7M5</accession>
<reference evidence="3" key="1">
    <citation type="journal article" date="2017" name="Genome Announc.">
        <title>Genome sequences of Cyberlindnera fabianii 65, Pichia kudriavzevii 129, and Saccharomyces cerevisiae 131 isolated from fermented masau fruits in Zimbabwe.</title>
        <authorList>
            <person name="van Rijswijck I.M.H."/>
            <person name="Derks M.F.L."/>
            <person name="Abee T."/>
            <person name="de Ridder D."/>
            <person name="Smid E.J."/>
        </authorList>
    </citation>
    <scope>NUCLEOTIDE SEQUENCE [LARGE SCALE GENOMIC DNA]</scope>
    <source>
        <strain evidence="3">65</strain>
    </source>
</reference>
<dbReference type="InterPro" id="IPR047794">
    <property type="entry name" value="C45_proenzyme-like"/>
</dbReference>
<name>A0A1V2L7M5_CYBFA</name>
<keyword evidence="3" id="KW-1185">Reference proteome</keyword>
<protein>
    <submittedName>
        <fullName evidence="2">Acid ceramidase</fullName>
    </submittedName>
</protein>
<dbReference type="EMBL" id="MPUK01000004">
    <property type="protein sequence ID" value="ONH67615.1"/>
    <property type="molecule type" value="Genomic_DNA"/>
</dbReference>